<reference evidence="3 5" key="1">
    <citation type="journal article" date="2017" name="Nature">
        <title>The sunflower genome provides insights into oil metabolism, flowering and Asterid evolution.</title>
        <authorList>
            <person name="Badouin H."/>
            <person name="Gouzy J."/>
            <person name="Grassa C.J."/>
            <person name="Murat F."/>
            <person name="Staton S.E."/>
            <person name="Cottret L."/>
            <person name="Lelandais-Briere C."/>
            <person name="Owens G.L."/>
            <person name="Carrere S."/>
            <person name="Mayjonade B."/>
            <person name="Legrand L."/>
            <person name="Gill N."/>
            <person name="Kane N.C."/>
            <person name="Bowers J.E."/>
            <person name="Hubner S."/>
            <person name="Bellec A."/>
            <person name="Berard A."/>
            <person name="Berges H."/>
            <person name="Blanchet N."/>
            <person name="Boniface M.C."/>
            <person name="Brunel D."/>
            <person name="Catrice O."/>
            <person name="Chaidir N."/>
            <person name="Claudel C."/>
            <person name="Donnadieu C."/>
            <person name="Faraut T."/>
            <person name="Fievet G."/>
            <person name="Helmstetter N."/>
            <person name="King M."/>
            <person name="Knapp S.J."/>
            <person name="Lai Z."/>
            <person name="Le Paslier M.C."/>
            <person name="Lippi Y."/>
            <person name="Lorenzon L."/>
            <person name="Mandel J.R."/>
            <person name="Marage G."/>
            <person name="Marchand G."/>
            <person name="Marquand E."/>
            <person name="Bret-Mestries E."/>
            <person name="Morien E."/>
            <person name="Nambeesan S."/>
            <person name="Nguyen T."/>
            <person name="Pegot-Espagnet P."/>
            <person name="Pouilly N."/>
            <person name="Raftis F."/>
            <person name="Sallet E."/>
            <person name="Schiex T."/>
            <person name="Thomas J."/>
            <person name="Vandecasteele C."/>
            <person name="Vares D."/>
            <person name="Vear F."/>
            <person name="Vautrin S."/>
            <person name="Crespi M."/>
            <person name="Mangin B."/>
            <person name="Burke J.M."/>
            <person name="Salse J."/>
            <person name="Munos S."/>
            <person name="Vincourt P."/>
            <person name="Rieseberg L.H."/>
            <person name="Langlade N.B."/>
        </authorList>
    </citation>
    <scope>NUCLEOTIDE SEQUENCE [LARGE SCALE GENOMIC DNA]</scope>
    <source>
        <strain evidence="5">cv. SF193</strain>
        <tissue evidence="3">Leaves</tissue>
    </source>
</reference>
<accession>A0A251RW89</accession>
<feature type="transmembrane region" description="Helical" evidence="1">
    <location>
        <begin position="494"/>
        <end position="517"/>
    </location>
</feature>
<dbReference type="AlphaFoldDB" id="A0A251RW89"/>
<keyword evidence="5" id="KW-1185">Reference proteome</keyword>
<dbReference type="PANTHER" id="PTHR24177:SF479">
    <property type="entry name" value="ANKYRIN REPEAT-CONTAINING DOMAIN, PGG DOMAIN, ANKYRIN REPEAT-CONTAINING DOMAIN SUPERFAMILY"/>
    <property type="match status" value="1"/>
</dbReference>
<dbReference type="Gene3D" id="1.25.40.20">
    <property type="entry name" value="Ankyrin repeat-containing domain"/>
    <property type="match status" value="2"/>
</dbReference>
<dbReference type="Proteomes" id="UP000215914">
    <property type="component" value="Chromosome 17"/>
</dbReference>
<dbReference type="STRING" id="4232.A0A251RW89"/>
<dbReference type="EMBL" id="MNCJ02000332">
    <property type="protein sequence ID" value="KAF5756350.1"/>
    <property type="molecule type" value="Genomic_DNA"/>
</dbReference>
<dbReference type="OrthoDB" id="1923662at2759"/>
<dbReference type="Gramene" id="mRNA:HanXRQr2_Chr17g0813601">
    <property type="protein sequence ID" value="mRNA:HanXRQr2_Chr17g0813601"/>
    <property type="gene ID" value="HanXRQr2_Chr17g0813601"/>
</dbReference>
<sequence>MSDQEEAMDTQINKDLYEALMNNDDAKVLDKCASIPKGPLHTVTIHEDTVIHIATYHKKTALVLQLLNMVSATDSHKLTWTNKGGSTILHETATNNKTVDAAREMLRRAPMLLSISNKVGETPLFYAARHGKTKIFKYLHDEVCKSNQGPDLKTFLSRDDKSSILHLAVLSKNYWMAHEIAVRHKHLIHEKDEDNMTPLQLLSSRKLEVCPTNFFKKQIYKLIDPNVEDTSWMLKPLKRLRKQKFACHWARKLITLLVQNDTSWEKTESMFTKQRSKFHQFGKGKSIAQLEELAAQEASKHEPETPLILATKSGCTEVVTEILEQYPQAIEHIDQDGRNILHVAILYRNHEVFDFVVDRKYAKQRLRGKIDNDANTLLHMVGEQREDDEIDADLKGPAYVLKENMQMFKKVKDLTTTLDLFKLNSKLKPAEQMFYENNDKLRMEAKNWMTDNAKNYSIVAVLIATVAFTAAYTIPGGVDKNGQPVFKSSPLFMFFTAADAVSLSAALTSVIIFLNVITSTFKFKDFEGSLILKMDAGIMMLMISLAMLMVAFAATLILTISRGKKWTDITLYVVSFFPVIIFTFAFVGIHKIDASKYYAKFKSILWEPMLSLFSNANPKPAVWYSRPPNPSAHPPSAF</sequence>
<dbReference type="EMBL" id="CM007906">
    <property type="protein sequence ID" value="OTF87169.1"/>
    <property type="molecule type" value="Genomic_DNA"/>
</dbReference>
<reference evidence="4" key="2">
    <citation type="submission" date="2017-02" db="EMBL/GenBank/DDBJ databases">
        <title>Sunflower complete genome.</title>
        <authorList>
            <person name="Langlade N."/>
            <person name="Munos S."/>
        </authorList>
    </citation>
    <scope>NUCLEOTIDE SEQUENCE [LARGE SCALE GENOMIC DNA]</scope>
    <source>
        <tissue evidence="4">Leaves</tissue>
    </source>
</reference>
<proteinExistence type="predicted"/>
<dbReference type="Pfam" id="PF13962">
    <property type="entry name" value="PGG"/>
    <property type="match status" value="1"/>
</dbReference>
<dbReference type="SMART" id="SM00248">
    <property type="entry name" value="ANK"/>
    <property type="match status" value="5"/>
</dbReference>
<protein>
    <submittedName>
        <fullName evidence="3">Ankyrin repeat-containing domain, PGG domain, ankyrin repeat-containing domain superfamily</fullName>
    </submittedName>
    <submittedName>
        <fullName evidence="4">Putative ankyrin repeat-containing domain, PGG domain protein</fullName>
    </submittedName>
</protein>
<evidence type="ECO:0000256" key="1">
    <source>
        <dbReference type="SAM" id="Phobius"/>
    </source>
</evidence>
<feature type="transmembrane region" description="Helical" evidence="1">
    <location>
        <begin position="538"/>
        <end position="557"/>
    </location>
</feature>
<feature type="transmembrane region" description="Helical" evidence="1">
    <location>
        <begin position="456"/>
        <end position="474"/>
    </location>
</feature>
<evidence type="ECO:0000313" key="3">
    <source>
        <dbReference type="EMBL" id="KAF5756350.1"/>
    </source>
</evidence>
<dbReference type="Pfam" id="PF12796">
    <property type="entry name" value="Ank_2"/>
    <property type="match status" value="2"/>
</dbReference>
<keyword evidence="1" id="KW-0472">Membrane</keyword>
<gene>
    <name evidence="4" type="ORF">HannXRQ_Chr17g0558831</name>
    <name evidence="3" type="ORF">HanXRQr2_Chr17g0813601</name>
</gene>
<evidence type="ECO:0000313" key="4">
    <source>
        <dbReference type="EMBL" id="OTF87169.1"/>
    </source>
</evidence>
<feature type="domain" description="PGG" evidence="2">
    <location>
        <begin position="447"/>
        <end position="558"/>
    </location>
</feature>
<evidence type="ECO:0000313" key="5">
    <source>
        <dbReference type="Proteomes" id="UP000215914"/>
    </source>
</evidence>
<reference evidence="3" key="3">
    <citation type="submission" date="2020-06" db="EMBL/GenBank/DDBJ databases">
        <title>Helianthus annuus Genome sequencing and assembly Release 2.</title>
        <authorList>
            <person name="Gouzy J."/>
            <person name="Langlade N."/>
            <person name="Munos S."/>
        </authorList>
    </citation>
    <scope>NUCLEOTIDE SEQUENCE</scope>
    <source>
        <tissue evidence="3">Leaves</tissue>
    </source>
</reference>
<dbReference type="PANTHER" id="PTHR24177">
    <property type="entry name" value="CASKIN"/>
    <property type="match status" value="1"/>
</dbReference>
<keyword evidence="1" id="KW-1133">Transmembrane helix</keyword>
<feature type="transmembrane region" description="Helical" evidence="1">
    <location>
        <begin position="569"/>
        <end position="589"/>
    </location>
</feature>
<dbReference type="OMA" id="ETHHADI"/>
<dbReference type="InParanoid" id="A0A251RW89"/>
<organism evidence="4 5">
    <name type="scientific">Helianthus annuus</name>
    <name type="common">Common sunflower</name>
    <dbReference type="NCBI Taxonomy" id="4232"/>
    <lineage>
        <taxon>Eukaryota</taxon>
        <taxon>Viridiplantae</taxon>
        <taxon>Streptophyta</taxon>
        <taxon>Embryophyta</taxon>
        <taxon>Tracheophyta</taxon>
        <taxon>Spermatophyta</taxon>
        <taxon>Magnoliopsida</taxon>
        <taxon>eudicotyledons</taxon>
        <taxon>Gunneridae</taxon>
        <taxon>Pentapetalae</taxon>
        <taxon>asterids</taxon>
        <taxon>campanulids</taxon>
        <taxon>Asterales</taxon>
        <taxon>Asteraceae</taxon>
        <taxon>Asteroideae</taxon>
        <taxon>Heliantheae alliance</taxon>
        <taxon>Heliantheae</taxon>
        <taxon>Helianthus</taxon>
    </lineage>
</organism>
<dbReference type="SUPFAM" id="SSF48403">
    <property type="entry name" value="Ankyrin repeat"/>
    <property type="match status" value="2"/>
</dbReference>
<keyword evidence="1" id="KW-0812">Transmembrane</keyword>
<dbReference type="InterPro" id="IPR002110">
    <property type="entry name" value="Ankyrin_rpt"/>
</dbReference>
<dbReference type="InterPro" id="IPR026961">
    <property type="entry name" value="PGG_dom"/>
</dbReference>
<dbReference type="GO" id="GO:0016020">
    <property type="term" value="C:membrane"/>
    <property type="evidence" value="ECO:0000318"/>
    <property type="project" value="GO_Central"/>
</dbReference>
<name>A0A251RW89_HELAN</name>
<evidence type="ECO:0000259" key="2">
    <source>
        <dbReference type="Pfam" id="PF13962"/>
    </source>
</evidence>
<dbReference type="InterPro" id="IPR036770">
    <property type="entry name" value="Ankyrin_rpt-contain_sf"/>
</dbReference>